<reference evidence="3" key="1">
    <citation type="journal article" date="2001" name="Proc. Natl. Acad. Sci. U.S.A.">
        <title>Genome sequence of an industrial microorganism Streptomyces avermitilis: deducing the ability of producing secondary metabolites.</title>
        <authorList>
            <person name="Omura S."/>
            <person name="Ikeda H."/>
            <person name="Ishikawa J."/>
            <person name="Hanamoto A."/>
            <person name="Takahashi C."/>
            <person name="Shinose M."/>
            <person name="Takahashi Y."/>
            <person name="Horikawa H."/>
            <person name="Nakazawa H."/>
            <person name="Osonoe T."/>
            <person name="Kikuchi H."/>
            <person name="Shiba T."/>
            <person name="Sakaki Y."/>
            <person name="Hattori M."/>
        </authorList>
    </citation>
    <scope>NUCLEOTIDE SEQUENCE [LARGE SCALE GENOMIC DNA]</scope>
    <source>
        <strain evidence="3">ATCC 31267 / DSM 46492 / JCM 5070 / NBRC 14893 / NCIMB 12804 / NRRL 8165 / MA-4680</strain>
    </source>
</reference>
<proteinExistence type="predicted"/>
<reference evidence="2 3" key="2">
    <citation type="journal article" date="2003" name="Nat. Biotechnol.">
        <title>Complete genome sequence and comparative analysis of the industrial microorganism Streptomyces avermitilis.</title>
        <authorList>
            <person name="Ikeda H."/>
            <person name="Ishikawa J."/>
            <person name="Hanamoto A."/>
            <person name="Shinose M."/>
            <person name="Kikuchi H."/>
            <person name="Shiba T."/>
            <person name="Sakaki Y."/>
            <person name="Hattori M."/>
            <person name="Omura S."/>
        </authorList>
    </citation>
    <scope>NUCLEOTIDE SEQUENCE [LARGE SCALE GENOMIC DNA]</scope>
    <source>
        <strain evidence="3">ATCC 31267 / DSM 46492 / JCM 5070 / NBRC 14893 / NCIMB 12804 / NRRL 8165 / MA-4680</strain>
    </source>
</reference>
<name>Q82YA0_STRAW</name>
<accession>Q82YA0</accession>
<dbReference type="Proteomes" id="UP000000428">
    <property type="component" value="Plasmid SAP1"/>
</dbReference>
<dbReference type="HOGENOM" id="CLU_106735_0_0_11"/>
<keyword evidence="2" id="KW-0614">Plasmid</keyword>
<sequence length="226" mass="24623">MLGSRPCGQSPRTDGERTRRATARVTPLSSSATCDIPSHSGRKKSPSRHAARRPAEKPLPPGARRWETSGMTTQRLPFPVPDERAHLFVDSYADMHDLVEDLVVPDGVPEAAATVLRTARELLRQSYYCYEFSTVAVMHSLIAVEIVLRDRIPDAGKKPLHGLIKQGAADGILTARQAEYLDYGRQIRNGMAHGQTTHAVMPPAMAVPMVTTSFAIVSELCATPTG</sequence>
<feature type="compositionally biased region" description="Basic residues" evidence="1">
    <location>
        <begin position="40"/>
        <end position="52"/>
    </location>
</feature>
<geneLocation type="plasmid" evidence="2 3">
    <name>SAP1</name>
</geneLocation>
<evidence type="ECO:0000256" key="1">
    <source>
        <dbReference type="SAM" id="MobiDB-lite"/>
    </source>
</evidence>
<protein>
    <recommendedName>
        <fullName evidence="4">DUF4145 domain-containing protein</fullName>
    </recommendedName>
</protein>
<evidence type="ECO:0000313" key="3">
    <source>
        <dbReference type="Proteomes" id="UP000000428"/>
    </source>
</evidence>
<dbReference type="EMBL" id="AP005645">
    <property type="protein sequence ID" value="BAC75365.1"/>
    <property type="molecule type" value="Genomic_DNA"/>
</dbReference>
<gene>
    <name evidence="2" type="ORF">SAVERM_1p81</name>
</gene>
<keyword evidence="3" id="KW-1185">Reference proteome</keyword>
<organism evidence="2 3">
    <name type="scientific">Streptomyces avermitilis (strain ATCC 31267 / DSM 46492 / JCM 5070 / NBRC 14893 / NCIMB 12804 / NRRL 8165 / MA-4680)</name>
    <dbReference type="NCBI Taxonomy" id="227882"/>
    <lineage>
        <taxon>Bacteria</taxon>
        <taxon>Bacillati</taxon>
        <taxon>Actinomycetota</taxon>
        <taxon>Actinomycetes</taxon>
        <taxon>Kitasatosporales</taxon>
        <taxon>Streptomycetaceae</taxon>
        <taxon>Streptomyces</taxon>
    </lineage>
</organism>
<evidence type="ECO:0008006" key="4">
    <source>
        <dbReference type="Google" id="ProtNLM"/>
    </source>
</evidence>
<evidence type="ECO:0000313" key="2">
    <source>
        <dbReference type="EMBL" id="BAC75365.1"/>
    </source>
</evidence>
<dbReference type="KEGG" id="sma:SAVERM_1p81"/>
<dbReference type="AlphaFoldDB" id="Q82YA0"/>
<feature type="region of interest" description="Disordered" evidence="1">
    <location>
        <begin position="1"/>
        <end position="77"/>
    </location>
</feature>